<comment type="similarity">
    <text evidence="1">Belongs to the peptidase A1 family.</text>
</comment>
<dbReference type="GO" id="GO:0006508">
    <property type="term" value="P:proteolysis"/>
    <property type="evidence" value="ECO:0007669"/>
    <property type="project" value="InterPro"/>
</dbReference>
<evidence type="ECO:0000256" key="2">
    <source>
        <dbReference type="SAM" id="SignalP"/>
    </source>
</evidence>
<proteinExistence type="inferred from homology"/>
<dbReference type="GO" id="GO:0004190">
    <property type="term" value="F:aspartic-type endopeptidase activity"/>
    <property type="evidence" value="ECO:0007669"/>
    <property type="project" value="InterPro"/>
</dbReference>
<evidence type="ECO:0000313" key="6">
    <source>
        <dbReference type="Proteomes" id="UP000636709"/>
    </source>
</evidence>
<reference evidence="5" key="1">
    <citation type="submission" date="2020-07" db="EMBL/GenBank/DDBJ databases">
        <title>Genome sequence and genetic diversity analysis of an under-domesticated orphan crop, white fonio (Digitaria exilis).</title>
        <authorList>
            <person name="Bennetzen J.L."/>
            <person name="Chen S."/>
            <person name="Ma X."/>
            <person name="Wang X."/>
            <person name="Yssel A.E.J."/>
            <person name="Chaluvadi S.R."/>
            <person name="Johnson M."/>
            <person name="Gangashetty P."/>
            <person name="Hamidou F."/>
            <person name="Sanogo M.D."/>
            <person name="Zwaenepoel A."/>
            <person name="Wallace J."/>
            <person name="Van De Peer Y."/>
            <person name="Van Deynze A."/>
        </authorList>
    </citation>
    <scope>NUCLEOTIDE SEQUENCE</scope>
    <source>
        <tissue evidence="5">Leaves</tissue>
    </source>
</reference>
<dbReference type="InterPro" id="IPR032799">
    <property type="entry name" value="TAXi_C"/>
</dbReference>
<dbReference type="PANTHER" id="PTHR47965:SF3">
    <property type="entry name" value="PEPTIDASE A1 DOMAIN-CONTAINING PROTEIN"/>
    <property type="match status" value="1"/>
</dbReference>
<dbReference type="PANTHER" id="PTHR47965">
    <property type="entry name" value="ASPARTYL PROTEASE-RELATED"/>
    <property type="match status" value="1"/>
</dbReference>
<dbReference type="Pfam" id="PF14541">
    <property type="entry name" value="TAXi_C"/>
    <property type="match status" value="1"/>
</dbReference>
<dbReference type="InterPro" id="IPR032861">
    <property type="entry name" value="TAXi_N"/>
</dbReference>
<dbReference type="Gene3D" id="2.40.70.10">
    <property type="entry name" value="Acid Proteases"/>
    <property type="match status" value="2"/>
</dbReference>
<protein>
    <recommendedName>
        <fullName evidence="7">Peptidase A1 domain-containing protein</fullName>
    </recommendedName>
</protein>
<feature type="domain" description="Xylanase inhibitor C-terminal" evidence="3">
    <location>
        <begin position="270"/>
        <end position="447"/>
    </location>
</feature>
<name>A0A835FM58_9POAL</name>
<dbReference type="EMBL" id="JACEFO010000544">
    <property type="protein sequence ID" value="KAF8765821.1"/>
    <property type="molecule type" value="Genomic_DNA"/>
</dbReference>
<evidence type="ECO:0000256" key="1">
    <source>
        <dbReference type="ARBA" id="ARBA00007447"/>
    </source>
</evidence>
<dbReference type="Pfam" id="PF14543">
    <property type="entry name" value="TAXi_N"/>
    <property type="match status" value="1"/>
</dbReference>
<accession>A0A835FM58</accession>
<sequence>MSSTMKQLAPKHHPCSHHLLAPSVLLLLVLAAAFVQECAAQEGGSSSGGSDDHAPLVSPLAKDPATSLYTISIKDGSGPLVIDLAGPLVWSSCSCASGGHPTFPCGSAECDAATASSFDQPDHGPGAIIADGGGGAGRHVDCTCTARPCDPVTPGRCAAGDLTSFAMSANATDGRNALHPVSFQAVGACVPLDSLLLRSGAAGVAGLGRAPLSLPSQLAAARRFGRRFALCLPGVAIFGVTPIYLGYYPPDLMTTIASTPLSTNPRSGGYYLPVEAISVSWPSWNVATSRVALPPGALELDAATGRGGVTLSTVRRYTAMRPDVYRAFVKAFSDAIGEPGHVKAMPGVPPFELCYDTWSLRHLRVVGWDVPSIHLELGAGASMNWTVDSGNSMVQVADRTLCLAVVEMVGPEEAAAHDAAAAVVIGGYQVEDNLLVFDEDREVLHFSGLLWGSGATCSSFNFTAPRYHCRRRATLCPAPALPCPDRHIPLPAECKVARLRRHPYLIR</sequence>
<dbReference type="FunFam" id="2.40.70.10:FF:000117">
    <property type="entry name" value="Os01g0937500 protein"/>
    <property type="match status" value="1"/>
</dbReference>
<evidence type="ECO:0000313" key="5">
    <source>
        <dbReference type="EMBL" id="KAF8765821.1"/>
    </source>
</evidence>
<dbReference type="InterPro" id="IPR021109">
    <property type="entry name" value="Peptidase_aspartic_dom_sf"/>
</dbReference>
<organism evidence="5 6">
    <name type="scientific">Digitaria exilis</name>
    <dbReference type="NCBI Taxonomy" id="1010633"/>
    <lineage>
        <taxon>Eukaryota</taxon>
        <taxon>Viridiplantae</taxon>
        <taxon>Streptophyta</taxon>
        <taxon>Embryophyta</taxon>
        <taxon>Tracheophyta</taxon>
        <taxon>Spermatophyta</taxon>
        <taxon>Magnoliopsida</taxon>
        <taxon>Liliopsida</taxon>
        <taxon>Poales</taxon>
        <taxon>Poaceae</taxon>
        <taxon>PACMAD clade</taxon>
        <taxon>Panicoideae</taxon>
        <taxon>Panicodae</taxon>
        <taxon>Paniceae</taxon>
        <taxon>Anthephorinae</taxon>
        <taxon>Digitaria</taxon>
    </lineage>
</organism>
<dbReference type="AlphaFoldDB" id="A0A835FM58"/>
<dbReference type="OrthoDB" id="1258937at2759"/>
<dbReference type="Proteomes" id="UP000636709">
    <property type="component" value="Unassembled WGS sequence"/>
</dbReference>
<feature type="chain" id="PRO_5032607116" description="Peptidase A1 domain-containing protein" evidence="2">
    <location>
        <begin position="41"/>
        <end position="507"/>
    </location>
</feature>
<dbReference type="SUPFAM" id="SSF50630">
    <property type="entry name" value="Acid proteases"/>
    <property type="match status" value="1"/>
</dbReference>
<comment type="caution">
    <text evidence="5">The sequence shown here is derived from an EMBL/GenBank/DDBJ whole genome shotgun (WGS) entry which is preliminary data.</text>
</comment>
<feature type="domain" description="Xylanase inhibitor N-terminal" evidence="4">
    <location>
        <begin position="69"/>
        <end position="239"/>
    </location>
</feature>
<feature type="signal peptide" evidence="2">
    <location>
        <begin position="1"/>
        <end position="40"/>
    </location>
</feature>
<evidence type="ECO:0000259" key="4">
    <source>
        <dbReference type="Pfam" id="PF14543"/>
    </source>
</evidence>
<dbReference type="InterPro" id="IPR001461">
    <property type="entry name" value="Aspartic_peptidase_A1"/>
</dbReference>
<gene>
    <name evidence="5" type="ORF">HU200_008333</name>
</gene>
<evidence type="ECO:0000259" key="3">
    <source>
        <dbReference type="Pfam" id="PF14541"/>
    </source>
</evidence>
<evidence type="ECO:0008006" key="7">
    <source>
        <dbReference type="Google" id="ProtNLM"/>
    </source>
</evidence>
<keyword evidence="6" id="KW-1185">Reference proteome</keyword>
<keyword evidence="2" id="KW-0732">Signal</keyword>